<feature type="transmembrane region" description="Helical" evidence="13">
    <location>
        <begin position="414"/>
        <end position="436"/>
    </location>
</feature>
<accession>A0A9D1I847</accession>
<comment type="similarity">
    <text evidence="3">Belongs to the multi antimicrobial extrusion (MATE) (TC 2.A.66.1) family.</text>
</comment>
<dbReference type="Proteomes" id="UP000824089">
    <property type="component" value="Unassembled WGS sequence"/>
</dbReference>
<comment type="function">
    <text evidence="1">Multidrug efflux pump.</text>
</comment>
<evidence type="ECO:0000256" key="7">
    <source>
        <dbReference type="ARBA" id="ARBA00022475"/>
    </source>
</evidence>
<dbReference type="Pfam" id="PF01554">
    <property type="entry name" value="MatE"/>
    <property type="match status" value="2"/>
</dbReference>
<dbReference type="AlphaFoldDB" id="A0A9D1I847"/>
<organism evidence="14 15">
    <name type="scientific">Candidatus Egerieisoma faecipullorum</name>
    <dbReference type="NCBI Taxonomy" id="2840963"/>
    <lineage>
        <taxon>Bacteria</taxon>
        <taxon>Bacillati</taxon>
        <taxon>Bacillota</taxon>
        <taxon>Clostridia</taxon>
        <taxon>Eubacteriales</taxon>
        <taxon>Clostridiaceae</taxon>
        <taxon>Clostridiaceae incertae sedis</taxon>
        <taxon>Candidatus Egerieisoma</taxon>
    </lineage>
</organism>
<dbReference type="PANTHER" id="PTHR43298">
    <property type="entry name" value="MULTIDRUG RESISTANCE PROTEIN NORM-RELATED"/>
    <property type="match status" value="1"/>
</dbReference>
<evidence type="ECO:0000256" key="13">
    <source>
        <dbReference type="SAM" id="Phobius"/>
    </source>
</evidence>
<evidence type="ECO:0000256" key="2">
    <source>
        <dbReference type="ARBA" id="ARBA00004651"/>
    </source>
</evidence>
<feature type="transmembrane region" description="Helical" evidence="13">
    <location>
        <begin position="167"/>
        <end position="188"/>
    </location>
</feature>
<dbReference type="PIRSF" id="PIRSF006603">
    <property type="entry name" value="DinF"/>
    <property type="match status" value="1"/>
</dbReference>
<dbReference type="InterPro" id="IPR050222">
    <property type="entry name" value="MATE_MdtK"/>
</dbReference>
<evidence type="ECO:0000256" key="5">
    <source>
        <dbReference type="ARBA" id="ARBA00022448"/>
    </source>
</evidence>
<keyword evidence="8 13" id="KW-0812">Transmembrane</keyword>
<gene>
    <name evidence="14" type="ORF">IAD50_06740</name>
</gene>
<evidence type="ECO:0000256" key="12">
    <source>
        <dbReference type="ARBA" id="ARBA00031636"/>
    </source>
</evidence>
<evidence type="ECO:0000256" key="8">
    <source>
        <dbReference type="ARBA" id="ARBA00022692"/>
    </source>
</evidence>
<feature type="transmembrane region" description="Helical" evidence="13">
    <location>
        <begin position="357"/>
        <end position="376"/>
    </location>
</feature>
<feature type="transmembrane region" description="Helical" evidence="13">
    <location>
        <begin position="135"/>
        <end position="160"/>
    </location>
</feature>
<evidence type="ECO:0000313" key="15">
    <source>
        <dbReference type="Proteomes" id="UP000824089"/>
    </source>
</evidence>
<keyword evidence="6" id="KW-0050">Antiport</keyword>
<evidence type="ECO:0000256" key="10">
    <source>
        <dbReference type="ARBA" id="ARBA00023065"/>
    </source>
</evidence>
<reference evidence="14" key="2">
    <citation type="journal article" date="2021" name="PeerJ">
        <title>Extensive microbial diversity within the chicken gut microbiome revealed by metagenomics and culture.</title>
        <authorList>
            <person name="Gilroy R."/>
            <person name="Ravi A."/>
            <person name="Getino M."/>
            <person name="Pursley I."/>
            <person name="Horton D.L."/>
            <person name="Alikhan N.F."/>
            <person name="Baker D."/>
            <person name="Gharbi K."/>
            <person name="Hall N."/>
            <person name="Watson M."/>
            <person name="Adriaenssens E.M."/>
            <person name="Foster-Nyarko E."/>
            <person name="Jarju S."/>
            <person name="Secka A."/>
            <person name="Antonio M."/>
            <person name="Oren A."/>
            <person name="Chaudhuri R.R."/>
            <person name="La Ragione R."/>
            <person name="Hildebrand F."/>
            <person name="Pallen M.J."/>
        </authorList>
    </citation>
    <scope>NUCLEOTIDE SEQUENCE</scope>
    <source>
        <strain evidence="14">CHK195-4489</strain>
    </source>
</reference>
<evidence type="ECO:0000313" key="14">
    <source>
        <dbReference type="EMBL" id="HIU29974.1"/>
    </source>
</evidence>
<name>A0A9D1I847_9CLOT</name>
<dbReference type="EMBL" id="DVMM01000139">
    <property type="protein sequence ID" value="HIU29974.1"/>
    <property type="molecule type" value="Genomic_DNA"/>
</dbReference>
<feature type="transmembrane region" description="Helical" evidence="13">
    <location>
        <begin position="388"/>
        <end position="408"/>
    </location>
</feature>
<protein>
    <recommendedName>
        <fullName evidence="4">Probable multidrug resistance protein NorM</fullName>
    </recommendedName>
    <alternativeName>
        <fullName evidence="12">Multidrug-efflux transporter</fullName>
    </alternativeName>
</protein>
<keyword evidence="5" id="KW-0813">Transport</keyword>
<feature type="transmembrane region" description="Helical" evidence="13">
    <location>
        <begin position="194"/>
        <end position="215"/>
    </location>
</feature>
<dbReference type="PANTHER" id="PTHR43298:SF2">
    <property type="entry name" value="FMN_FAD EXPORTER YEEO-RELATED"/>
    <property type="match status" value="1"/>
</dbReference>
<dbReference type="GO" id="GO:0006811">
    <property type="term" value="P:monoatomic ion transport"/>
    <property type="evidence" value="ECO:0007669"/>
    <property type="project" value="UniProtKB-KW"/>
</dbReference>
<dbReference type="GO" id="GO:0015297">
    <property type="term" value="F:antiporter activity"/>
    <property type="evidence" value="ECO:0007669"/>
    <property type="project" value="UniProtKB-KW"/>
</dbReference>
<dbReference type="CDD" id="cd13138">
    <property type="entry name" value="MATE_yoeA_like"/>
    <property type="match status" value="1"/>
</dbReference>
<dbReference type="InterPro" id="IPR048279">
    <property type="entry name" value="MdtK-like"/>
</dbReference>
<dbReference type="GO" id="GO:0042910">
    <property type="term" value="F:xenobiotic transmembrane transporter activity"/>
    <property type="evidence" value="ECO:0007669"/>
    <property type="project" value="InterPro"/>
</dbReference>
<keyword evidence="11 13" id="KW-0472">Membrane</keyword>
<evidence type="ECO:0000256" key="1">
    <source>
        <dbReference type="ARBA" id="ARBA00003408"/>
    </source>
</evidence>
<reference evidence="14" key="1">
    <citation type="submission" date="2020-10" db="EMBL/GenBank/DDBJ databases">
        <authorList>
            <person name="Gilroy R."/>
        </authorList>
    </citation>
    <scope>NUCLEOTIDE SEQUENCE</scope>
    <source>
        <strain evidence="14">CHK195-4489</strain>
    </source>
</reference>
<evidence type="ECO:0000256" key="4">
    <source>
        <dbReference type="ARBA" id="ARBA00020268"/>
    </source>
</evidence>
<dbReference type="GO" id="GO:0005886">
    <property type="term" value="C:plasma membrane"/>
    <property type="evidence" value="ECO:0007669"/>
    <property type="project" value="UniProtKB-SubCell"/>
</dbReference>
<feature type="transmembrane region" description="Helical" evidence="13">
    <location>
        <begin position="94"/>
        <end position="115"/>
    </location>
</feature>
<dbReference type="NCBIfam" id="TIGR00797">
    <property type="entry name" value="matE"/>
    <property type="match status" value="1"/>
</dbReference>
<keyword evidence="9 13" id="KW-1133">Transmembrane helix</keyword>
<comment type="subcellular location">
    <subcellularLocation>
        <location evidence="2">Cell membrane</location>
        <topology evidence="2">Multi-pass membrane protein</topology>
    </subcellularLocation>
</comment>
<keyword evidence="10" id="KW-0406">Ion transport</keyword>
<dbReference type="InterPro" id="IPR002528">
    <property type="entry name" value="MATE_fam"/>
</dbReference>
<evidence type="ECO:0000256" key="11">
    <source>
        <dbReference type="ARBA" id="ARBA00023136"/>
    </source>
</evidence>
<feature type="transmembrane region" description="Helical" evidence="13">
    <location>
        <begin position="59"/>
        <end position="82"/>
    </location>
</feature>
<evidence type="ECO:0000256" key="9">
    <source>
        <dbReference type="ARBA" id="ARBA00022989"/>
    </source>
</evidence>
<feature type="transmembrane region" description="Helical" evidence="13">
    <location>
        <begin position="12"/>
        <end position="31"/>
    </location>
</feature>
<feature type="transmembrane region" description="Helical" evidence="13">
    <location>
        <begin position="317"/>
        <end position="345"/>
    </location>
</feature>
<sequence length="443" mass="48184">MIRDLTEGRTETVLVKFSLPLFISVIFQQMYNMADSMIAGKFSADGESALAAVGASYPITMIFMAIAIGSNIGCSVVISRFFGAKDFRKMKAAISTVLIASSVLAAVLTVVGLLTSGPLMRLIRTPEEIFEDGKLYLNIYIAGFLFLFLYNTATAVFQSLGDTNTPLYFLIASSIGNIVLDWFFVAILHLDVAGVAWATFIAQGTACIVSLVVLLKRLRKIEKDVKAEKFSFSILKEVSVIAVPSILQQSFVSVGNMFIQNLVNDGGKSVIAGYSAAIKLNTFAITCLTTMSNGLSAFASQNIGAGKYDRVRKSFKAGIVMSELIILPFVLVFVFAGNFALLLFMDGGSELSMSTGVRFLQIVSPFYLVAAVKLVSDGILRGAGAIRCFMLSTFSDLLIRVLLSYLFYAFWGSTGIWCSWPVGWILSAGISLAFYFRRKWIAA</sequence>
<evidence type="ECO:0000256" key="6">
    <source>
        <dbReference type="ARBA" id="ARBA00022449"/>
    </source>
</evidence>
<keyword evidence="7" id="KW-1003">Cell membrane</keyword>
<proteinExistence type="inferred from homology"/>
<evidence type="ECO:0000256" key="3">
    <source>
        <dbReference type="ARBA" id="ARBA00010199"/>
    </source>
</evidence>
<comment type="caution">
    <text evidence="14">The sequence shown here is derived from an EMBL/GenBank/DDBJ whole genome shotgun (WGS) entry which is preliminary data.</text>
</comment>